<dbReference type="InterPro" id="IPR054722">
    <property type="entry name" value="PolX-like_BBD"/>
</dbReference>
<dbReference type="Gene3D" id="3.30.420.10">
    <property type="entry name" value="Ribonuclease H-like superfamily/Ribonuclease H"/>
    <property type="match status" value="1"/>
</dbReference>
<dbReference type="Pfam" id="PF00665">
    <property type="entry name" value="rve"/>
    <property type="match status" value="1"/>
</dbReference>
<protein>
    <submittedName>
        <fullName evidence="4">Ribonuclease H-like domain-containing protein</fullName>
    </submittedName>
</protein>
<evidence type="ECO:0000313" key="5">
    <source>
        <dbReference type="Proteomes" id="UP001151760"/>
    </source>
</evidence>
<evidence type="ECO:0000256" key="2">
    <source>
        <dbReference type="SAM" id="MobiDB-lite"/>
    </source>
</evidence>
<dbReference type="PANTHER" id="PTHR11439:SF524">
    <property type="entry name" value="RNA-DIRECTED DNA POLYMERASE, PROTEIN KINASE RLK-PELLE-DLSV FAMILY"/>
    <property type="match status" value="1"/>
</dbReference>
<dbReference type="EMBL" id="BQNB010020999">
    <property type="protein sequence ID" value="GJU01814.1"/>
    <property type="molecule type" value="Genomic_DNA"/>
</dbReference>
<dbReference type="SUPFAM" id="SSF53098">
    <property type="entry name" value="Ribonuclease H-like"/>
    <property type="match status" value="1"/>
</dbReference>
<keyword evidence="5" id="KW-1185">Reference proteome</keyword>
<reference evidence="4" key="2">
    <citation type="submission" date="2022-01" db="EMBL/GenBank/DDBJ databases">
        <authorList>
            <person name="Yamashiro T."/>
            <person name="Shiraishi A."/>
            <person name="Satake H."/>
            <person name="Nakayama K."/>
        </authorList>
    </citation>
    <scope>NUCLEOTIDE SEQUENCE</scope>
</reference>
<accession>A0ABQ5IS69</accession>
<feature type="domain" description="Integrase catalytic" evidence="3">
    <location>
        <begin position="360"/>
        <end position="536"/>
    </location>
</feature>
<keyword evidence="1" id="KW-0645">Protease</keyword>
<proteinExistence type="predicted"/>
<name>A0ABQ5IS69_9ASTR</name>
<evidence type="ECO:0000259" key="3">
    <source>
        <dbReference type="PROSITE" id="PS50994"/>
    </source>
</evidence>
<feature type="compositionally biased region" description="Low complexity" evidence="2">
    <location>
        <begin position="677"/>
        <end position="692"/>
    </location>
</feature>
<dbReference type="InterPro" id="IPR012337">
    <property type="entry name" value="RNaseH-like_sf"/>
</dbReference>
<dbReference type="Proteomes" id="UP001151760">
    <property type="component" value="Unassembled WGS sequence"/>
</dbReference>
<dbReference type="Pfam" id="PF13976">
    <property type="entry name" value="gag_pre-integrs"/>
    <property type="match status" value="1"/>
</dbReference>
<comment type="caution">
    <text evidence="4">The sequence shown here is derived from an EMBL/GenBank/DDBJ whole genome shotgun (WGS) entry which is preliminary data.</text>
</comment>
<dbReference type="InterPro" id="IPR057670">
    <property type="entry name" value="SH3_retrovirus"/>
</dbReference>
<dbReference type="InterPro" id="IPR001584">
    <property type="entry name" value="Integrase_cat-core"/>
</dbReference>
<keyword evidence="1" id="KW-0378">Hydrolase</keyword>
<dbReference type="PROSITE" id="PS50994">
    <property type="entry name" value="INTEGRASE"/>
    <property type="match status" value="1"/>
</dbReference>
<dbReference type="InterPro" id="IPR043502">
    <property type="entry name" value="DNA/RNA_pol_sf"/>
</dbReference>
<dbReference type="InterPro" id="IPR025724">
    <property type="entry name" value="GAG-pre-integrase_dom"/>
</dbReference>
<sequence length="1579" mass="179530">MLGVTYIQDDDILMSGIDKNGDLIHDEEEIEVESDDENEFDSANDFCRSFGYSLIEKTFDSADDAYDFYNEYGLSKGYKDMNDKRTTENVKRRCIKRTGCNAMIRVKLSNDEKWVVENFFDEHNHPLDIPSHVPRQWSHKSFHRSKECKDLVTLLSKEAPAMSPAPVSYAPTPPHAFHTMTLQNPNWNMDTGASSHLADNTSILTSCSNSSIYPSVFVGNGHSIPVTHTGHSFLHTSSKPLHLNHILVTPHIIKNLISVRQFTRDNDVSVEFDAYGFSVKDYQTGRILLRCDSTGDLYPVTQQPSSQNPVVLLSFSSTTWHRRLGHPGDDVLRRLESGNLISCHKPKLPTLCHACQLGKHAKLPFYNSKSLVDSVFEIIHSDIWTSPIPSESGIKYYAIFLDHFSHFVWVYPLHKKSDLFDNFVAFRAYVNRQFNVDIKALQCDHGGEYDNTRFHELFRQNGIQFRFSCPRTSQQNGKSERMLRTINNLIRTLLFQAHIPPSYWVEALNMAAHLLNRLPSTAINNEIPFTKLYNQTPTYEDLRVFGCLCYPHVDASHKLEPRSTPCIFLGYPANHRGYRCLDLASNKIIISRHVRFDEDVFPFGNVTPSNTPTYDFLLPHIQTTTNVPTTEPFVQHMNEPNTPITPHHITPPTSPPQPDTHPSYSSTPIPPQPDTPPSHSSTPIPTSAPTQSHAQTVDSHTPFPINNSSQTMSTHPMVTRAKAGIFKPLERMNCHVTTTSPLPRSHVHALRDPHWKEAMLDEYNALISNGTWAQCPRPANVNVVRSMWLFKHKFKADGSLSRYKARLVANGRSQQQGIDCDETFSPVVKPATIRTVLSLAVSRDWPIHQLDVKNAFLHGHLSETVYMHQPPGFVDPNKPNYVCHLQRSLYGLKQAPRAWFQRFASYATRVGFQHSKTDSSLFVFHRGSDIAYFEFAMTDLGSLNYFLGISAQRSATGLFLSQSKFAEEILERAHMQNCNPCRTPVDTESKLGSDGDPVSDPTLYRSLAGALQYLTFTRPDLSYAVQQVCLYMHDPRDPHFTALKHILRYVRGTLDYGLQLHVSSTTQLTAYTDADWAGCPVTRRSTSGYCVFLGDNLLSWSAKRQVTLSRSSAEAEYRGVANVVAETAWIRNLLCELHTPLFTATLVYCDNVSAVYMSANPVQHQRTKHIEIDIHFVRDFVASGQVRVLHVPSRFQYADIFTKGLPTALFIEFRSSLNVRRSPAHTEGGRRNLGKECHGVIVHFKESAEVDKDFYFSMDLSTDVTLRNMFWADDYGTKWEELKEKYHIDGDCWLGNMYKLRHHWIKSYLKDTFFAGMTTSRRSESIHSFFDGFVNSKTMLNDFVVQYDKVVNARRSAEGDQDFRTLDSKPTLHSNHTIEAMATKCNKEHWKTVEYKRKLLVYIPDHYILPRWTMKATYNGGSIGKRWSDVHGNATQQVSFMTLWSIRSKFNKLLEGVRDSPCEIEKLNTFFDDFLNKKHQRHNIGAEVNSVINSTIPVVTQSEHDIIASDPVNRVKTKGRPKAATRIKSGLEISMEAKKRKKCSYCKAIGHNITKCPKKKMDEAKANNSVEVPGKCGTV</sequence>
<dbReference type="InterPro" id="IPR036397">
    <property type="entry name" value="RNaseH_sf"/>
</dbReference>
<dbReference type="Pfam" id="PF03101">
    <property type="entry name" value="FAR1"/>
    <property type="match status" value="1"/>
</dbReference>
<dbReference type="SUPFAM" id="SSF56672">
    <property type="entry name" value="DNA/RNA polymerases"/>
    <property type="match status" value="1"/>
</dbReference>
<feature type="region of interest" description="Disordered" evidence="2">
    <location>
        <begin position="631"/>
        <end position="717"/>
    </location>
</feature>
<feature type="compositionally biased region" description="Low complexity" evidence="2">
    <location>
        <begin position="640"/>
        <end position="651"/>
    </location>
</feature>
<gene>
    <name evidence="4" type="ORF">Tco_1112152</name>
</gene>
<keyword evidence="1" id="KW-0064">Aspartyl protease</keyword>
<organism evidence="4 5">
    <name type="scientific">Tanacetum coccineum</name>
    <dbReference type="NCBI Taxonomy" id="301880"/>
    <lineage>
        <taxon>Eukaryota</taxon>
        <taxon>Viridiplantae</taxon>
        <taxon>Streptophyta</taxon>
        <taxon>Embryophyta</taxon>
        <taxon>Tracheophyta</taxon>
        <taxon>Spermatophyta</taxon>
        <taxon>Magnoliopsida</taxon>
        <taxon>eudicotyledons</taxon>
        <taxon>Gunneridae</taxon>
        <taxon>Pentapetalae</taxon>
        <taxon>asterids</taxon>
        <taxon>campanulids</taxon>
        <taxon>Asterales</taxon>
        <taxon>Asteraceae</taxon>
        <taxon>Asteroideae</taxon>
        <taxon>Anthemideae</taxon>
        <taxon>Anthemidinae</taxon>
        <taxon>Tanacetum</taxon>
    </lineage>
</organism>
<evidence type="ECO:0000313" key="4">
    <source>
        <dbReference type="EMBL" id="GJU01814.1"/>
    </source>
</evidence>
<dbReference type="InterPro" id="IPR004330">
    <property type="entry name" value="FAR1_DNA_bnd_dom"/>
</dbReference>
<dbReference type="CDD" id="cd09272">
    <property type="entry name" value="RNase_HI_RT_Ty1"/>
    <property type="match status" value="1"/>
</dbReference>
<dbReference type="PANTHER" id="PTHR11439">
    <property type="entry name" value="GAG-POL-RELATED RETROTRANSPOSON"/>
    <property type="match status" value="1"/>
</dbReference>
<dbReference type="Pfam" id="PF07727">
    <property type="entry name" value="RVT_2"/>
    <property type="match status" value="1"/>
</dbReference>
<dbReference type="Pfam" id="PF25597">
    <property type="entry name" value="SH3_retrovirus"/>
    <property type="match status" value="1"/>
</dbReference>
<reference evidence="4" key="1">
    <citation type="journal article" date="2022" name="Int. J. Mol. Sci.">
        <title>Draft Genome of Tanacetum Coccineum: Genomic Comparison of Closely Related Tanacetum-Family Plants.</title>
        <authorList>
            <person name="Yamashiro T."/>
            <person name="Shiraishi A."/>
            <person name="Nakayama K."/>
            <person name="Satake H."/>
        </authorList>
    </citation>
    <scope>NUCLEOTIDE SEQUENCE</scope>
</reference>
<evidence type="ECO:0000256" key="1">
    <source>
        <dbReference type="ARBA" id="ARBA00022750"/>
    </source>
</evidence>
<dbReference type="InterPro" id="IPR013103">
    <property type="entry name" value="RVT_2"/>
</dbReference>
<dbReference type="Pfam" id="PF22936">
    <property type="entry name" value="Pol_BBD"/>
    <property type="match status" value="1"/>
</dbReference>
<feature type="compositionally biased region" description="Polar residues" evidence="2">
    <location>
        <begin position="693"/>
        <end position="716"/>
    </location>
</feature>